<feature type="region of interest" description="Disordered" evidence="1">
    <location>
        <begin position="30"/>
        <end position="126"/>
    </location>
</feature>
<dbReference type="InterPro" id="IPR026649">
    <property type="entry name" value="NRIP1"/>
</dbReference>
<feature type="region of interest" description="Disordered" evidence="1">
    <location>
        <begin position="508"/>
        <end position="536"/>
    </location>
</feature>
<evidence type="ECO:0000259" key="4">
    <source>
        <dbReference type="Pfam" id="PF15690"/>
    </source>
</evidence>
<accession>A0ABR0ZN47</accession>
<feature type="region of interest" description="Disordered" evidence="1">
    <location>
        <begin position="778"/>
        <end position="816"/>
    </location>
</feature>
<evidence type="ECO:0000313" key="5">
    <source>
        <dbReference type="EMBL" id="KAK6486243.1"/>
    </source>
</evidence>
<name>A0ABR0ZN47_HUSHU</name>
<feature type="compositionally biased region" description="Polar residues" evidence="1">
    <location>
        <begin position="298"/>
        <end position="322"/>
    </location>
</feature>
<dbReference type="EMBL" id="JAHFZB010000009">
    <property type="protein sequence ID" value="KAK6486243.1"/>
    <property type="molecule type" value="Genomic_DNA"/>
</dbReference>
<feature type="region of interest" description="Disordered" evidence="1">
    <location>
        <begin position="965"/>
        <end position="1036"/>
    </location>
</feature>
<feature type="compositionally biased region" description="Low complexity" evidence="1">
    <location>
        <begin position="1017"/>
        <end position="1027"/>
    </location>
</feature>
<feature type="domain" description="Nuclear receptor-interacting protein 1 repression" evidence="2">
    <location>
        <begin position="27"/>
        <end position="324"/>
    </location>
</feature>
<feature type="region of interest" description="Disordered" evidence="1">
    <location>
        <begin position="191"/>
        <end position="227"/>
    </location>
</feature>
<evidence type="ECO:0000256" key="1">
    <source>
        <dbReference type="SAM" id="MobiDB-lite"/>
    </source>
</evidence>
<keyword evidence="6" id="KW-1185">Reference proteome</keyword>
<feature type="compositionally biased region" description="Polar residues" evidence="1">
    <location>
        <begin position="345"/>
        <end position="354"/>
    </location>
</feature>
<feature type="region of interest" description="Disordered" evidence="1">
    <location>
        <begin position="397"/>
        <end position="434"/>
    </location>
</feature>
<dbReference type="InterPro" id="IPR031408">
    <property type="entry name" value="NRIP1_RD4"/>
</dbReference>
<feature type="compositionally biased region" description="Basic and acidic residues" evidence="1">
    <location>
        <begin position="39"/>
        <end position="52"/>
    </location>
</feature>
<dbReference type="PANTHER" id="PTHR15088:SF0">
    <property type="entry name" value="NUCLEAR RECEPTOR-INTERACTING PROTEIN 1"/>
    <property type="match status" value="1"/>
</dbReference>
<evidence type="ECO:0000259" key="3">
    <source>
        <dbReference type="Pfam" id="PF15688"/>
    </source>
</evidence>
<feature type="compositionally biased region" description="Polar residues" evidence="1">
    <location>
        <begin position="989"/>
        <end position="1000"/>
    </location>
</feature>
<feature type="region of interest" description="Disordered" evidence="1">
    <location>
        <begin position="733"/>
        <end position="763"/>
    </location>
</feature>
<dbReference type="InterPro" id="IPR031406">
    <property type="entry name" value="NRIP1_RD2"/>
</dbReference>
<feature type="compositionally biased region" description="Polar residues" evidence="1">
    <location>
        <begin position="965"/>
        <end position="976"/>
    </location>
</feature>
<evidence type="ECO:0000313" key="6">
    <source>
        <dbReference type="Proteomes" id="UP001369086"/>
    </source>
</evidence>
<reference evidence="5 6" key="1">
    <citation type="submission" date="2021-05" db="EMBL/GenBank/DDBJ databases">
        <authorList>
            <person name="Zahm M."/>
            <person name="Klopp C."/>
            <person name="Cabau C."/>
            <person name="Kuhl H."/>
            <person name="Suciu R."/>
            <person name="Ciorpac M."/>
            <person name="Holostenco D."/>
            <person name="Gessner J."/>
            <person name="Wuertz S."/>
            <person name="Hohne C."/>
            <person name="Stock M."/>
            <person name="Gislard M."/>
            <person name="Lluch J."/>
            <person name="Milhes M."/>
            <person name="Lampietro C."/>
            <person name="Lopez Roques C."/>
            <person name="Donnadieu C."/>
            <person name="Du K."/>
            <person name="Schartl M."/>
            <person name="Guiguen Y."/>
        </authorList>
    </citation>
    <scope>NUCLEOTIDE SEQUENCE [LARGE SCALE GENOMIC DNA]</scope>
    <source>
        <strain evidence="5">Hh-F2</strain>
        <tissue evidence="5">Blood</tissue>
    </source>
</reference>
<dbReference type="Pfam" id="PF15688">
    <property type="entry name" value="NRIP1_repr_2"/>
    <property type="match status" value="1"/>
</dbReference>
<feature type="compositionally biased region" description="Basic and acidic residues" evidence="1">
    <location>
        <begin position="795"/>
        <end position="804"/>
    </location>
</feature>
<evidence type="ECO:0000259" key="2">
    <source>
        <dbReference type="Pfam" id="PF15687"/>
    </source>
</evidence>
<dbReference type="Pfam" id="PF15690">
    <property type="entry name" value="NRIP1_repr_4"/>
    <property type="match status" value="1"/>
</dbReference>
<feature type="region of interest" description="Disordered" evidence="1">
    <location>
        <begin position="466"/>
        <end position="489"/>
    </location>
</feature>
<sequence>MTHGEEPGSEMHQDSVVLTYLEGLLMHQVAGGSGAAATRRSEAGHSDQDHNNKPATSYLLPSHGSCQEERRTGPRSGTQHLKKARLLQSSEAWSAPERQRLPDPTVDLNGQSRDLLTGALGDSSPKCKQESTLLASLLQSFSSRLQSVALSQQIMQSLQHQGYPRSDESAPDEEEALGCYGIASSRLKGLMKRKNKVPSRSSVPYRRRNSQERASESPQAAPPASEPLSCAARLKAVASLVEHRSSPAASPKPSVACSQLALLLSSEAHLQQYSREQALKSKLAVRSASERLAAIASQKLQDNTQTHGGQPQLSKEPTSPLNGQCGLLLKSADSSKHNPTPIPGHSSSPRNPSSLRDRGAFVKPSPRASPYCSSLLLHLLNNHNTQKQVNGHRLMEGSYPAFSNHSPPAPRSAGEYSNHDNSLTEDSSDAESFHSRCSPIDLSLRARTSRPSFGSAGSLETLTESLISNWNPETPRLHTPETRPRENGSVTKPYQKVTLLQLLLDHKNSEKTDMGSDKRELQNGFSPEHRGAPTGRVTPVRRCEESMKRNSPDALSFGKVESLPKFRHSQEAVVASSPSASPYSLRPPSRIQVIPTLTPLLDLRKSSNDNTSAGGAGASPHEAAQEASFSASKLLQNLAQCGLQNSAQSPSPSLPSVLASKRQTFEVKADKPVALLERLSAPVTRNTSPALEEASMNMREPASLAESCVASGSEIENLLERRSVLQLLMGTGGSKEKTRFTRKRSTSKVGLSERQPGQSYSSGGLIEPVLEVKIKTEPKEETCTSEYECEADTSQSKERGEKHHSPVPLPVSASPRDMKQEHGTIAQEPVPRDGLLSQLLKQPPSAYHANKHTDGNVNSLKETQTLNQGTVVPKKRKLFLASEERFLSPVRMEISNEQHTSSTEPLCRPSETWLSRHAGTQVEAEAVGHVGCSASESPGCAKDGKDFNVLKQLLLSNNCLKDLSQQRGTASPSVLQNDCKPNGRLKYSPETSSFQRNLSPPASGPLDLKISQHAPVGSSPSGSPWGGHVARQESPQLNLVPVNSEAEGPIRWVIRGDEKCDANKDYPRLTRSNPILYYMLQKGNSSLSKEGKQRRAQVVGPPEPVQYGLQVQIKQEPTSEEEAYNHGMNLKRYAQSRLRKNHNGGLSDILEKVPAIKTEPD</sequence>
<feature type="region of interest" description="Disordered" evidence="1">
    <location>
        <begin position="298"/>
        <end position="366"/>
    </location>
</feature>
<gene>
    <name evidence="5" type="ORF">HHUSO_G12188</name>
</gene>
<comment type="caution">
    <text evidence="5">The sequence shown here is derived from an EMBL/GenBank/DDBJ whole genome shotgun (WGS) entry which is preliminary data.</text>
</comment>
<dbReference type="Proteomes" id="UP001369086">
    <property type="component" value="Unassembled WGS sequence"/>
</dbReference>
<dbReference type="PANTHER" id="PTHR15088">
    <property type="entry name" value="NUCLEAR FACTOR RIP140"/>
    <property type="match status" value="1"/>
</dbReference>
<proteinExistence type="predicted"/>
<feature type="domain" description="Nuclear receptor-interacting protein 1 repression" evidence="4">
    <location>
        <begin position="871"/>
        <end position="1160"/>
    </location>
</feature>
<feature type="domain" description="Nuclear receptor-interacting protein 1 repression" evidence="3">
    <location>
        <begin position="413"/>
        <end position="747"/>
    </location>
</feature>
<dbReference type="InterPro" id="IPR031405">
    <property type="entry name" value="NRIP1_RD1"/>
</dbReference>
<feature type="region of interest" description="Disordered" evidence="1">
    <location>
        <begin position="603"/>
        <end position="628"/>
    </location>
</feature>
<feature type="compositionally biased region" description="Basic and acidic residues" evidence="1">
    <location>
        <begin position="475"/>
        <end position="486"/>
    </location>
</feature>
<organism evidence="5 6">
    <name type="scientific">Huso huso</name>
    <name type="common">Beluga</name>
    <name type="synonym">Acipenser huso</name>
    <dbReference type="NCBI Taxonomy" id="61971"/>
    <lineage>
        <taxon>Eukaryota</taxon>
        <taxon>Metazoa</taxon>
        <taxon>Chordata</taxon>
        <taxon>Craniata</taxon>
        <taxon>Vertebrata</taxon>
        <taxon>Euteleostomi</taxon>
        <taxon>Actinopterygii</taxon>
        <taxon>Chondrostei</taxon>
        <taxon>Acipenseriformes</taxon>
        <taxon>Acipenseridae</taxon>
        <taxon>Huso</taxon>
    </lineage>
</organism>
<feature type="compositionally biased region" description="Basic and acidic residues" evidence="1">
    <location>
        <begin position="508"/>
        <end position="531"/>
    </location>
</feature>
<protein>
    <submittedName>
        <fullName evidence="5">Nuclear receptor-interacting protein 1-like</fullName>
    </submittedName>
</protein>
<dbReference type="Pfam" id="PF15687">
    <property type="entry name" value="NRIP1_repr_1"/>
    <property type="match status" value="1"/>
</dbReference>